<evidence type="ECO:0000256" key="3">
    <source>
        <dbReference type="RuleBase" id="RU363015"/>
    </source>
</evidence>
<gene>
    <name evidence="4" type="ORF">J2851_002917</name>
</gene>
<dbReference type="Proteomes" id="UP000781958">
    <property type="component" value="Unassembled WGS sequence"/>
</dbReference>
<protein>
    <recommendedName>
        <fullName evidence="3">Cytokinin riboside 5'-monophosphate phosphoribohydrolase</fullName>
        <ecNumber evidence="3">3.2.2.n1</ecNumber>
    </recommendedName>
</protein>
<name>A0ABS4SKV7_9PROT</name>
<evidence type="ECO:0000256" key="2">
    <source>
        <dbReference type="ARBA" id="ARBA00006763"/>
    </source>
</evidence>
<organism evidence="4 5">
    <name type="scientific">Azospirillum rugosum</name>
    <dbReference type="NCBI Taxonomy" id="416170"/>
    <lineage>
        <taxon>Bacteria</taxon>
        <taxon>Pseudomonadati</taxon>
        <taxon>Pseudomonadota</taxon>
        <taxon>Alphaproteobacteria</taxon>
        <taxon>Rhodospirillales</taxon>
        <taxon>Azospirillaceae</taxon>
        <taxon>Azospirillum</taxon>
    </lineage>
</organism>
<dbReference type="EC" id="3.2.2.n1" evidence="3"/>
<comment type="caution">
    <text evidence="4">The sequence shown here is derived from an EMBL/GenBank/DDBJ whole genome shotgun (WGS) entry which is preliminary data.</text>
</comment>
<dbReference type="NCBIfam" id="TIGR00730">
    <property type="entry name" value="Rossman fold protein, TIGR00730 family"/>
    <property type="match status" value="1"/>
</dbReference>
<dbReference type="InterPro" id="IPR031100">
    <property type="entry name" value="LOG_fam"/>
</dbReference>
<dbReference type="SUPFAM" id="SSF102405">
    <property type="entry name" value="MCP/YpsA-like"/>
    <property type="match status" value="1"/>
</dbReference>
<proteinExistence type="inferred from homology"/>
<dbReference type="InterPro" id="IPR005269">
    <property type="entry name" value="LOG"/>
</dbReference>
<evidence type="ECO:0000313" key="5">
    <source>
        <dbReference type="Proteomes" id="UP000781958"/>
    </source>
</evidence>
<dbReference type="PANTHER" id="PTHR31223">
    <property type="entry name" value="LOG FAMILY PROTEIN YJL055W"/>
    <property type="match status" value="1"/>
</dbReference>
<comment type="catalytic activity">
    <reaction evidence="1">
        <text>AMP + H2O = D-ribose 5-phosphate + adenine</text>
        <dbReference type="Rhea" id="RHEA:20129"/>
        <dbReference type="ChEBI" id="CHEBI:15377"/>
        <dbReference type="ChEBI" id="CHEBI:16708"/>
        <dbReference type="ChEBI" id="CHEBI:78346"/>
        <dbReference type="ChEBI" id="CHEBI:456215"/>
        <dbReference type="EC" id="3.2.2.4"/>
    </reaction>
</comment>
<dbReference type="RefSeq" id="WP_209766986.1">
    <property type="nucleotide sequence ID" value="NZ_JAGINP010000009.1"/>
</dbReference>
<keyword evidence="5" id="KW-1185">Reference proteome</keyword>
<dbReference type="EMBL" id="JAGINP010000009">
    <property type="protein sequence ID" value="MBP2293135.1"/>
    <property type="molecule type" value="Genomic_DNA"/>
</dbReference>
<comment type="similarity">
    <text evidence="2 3">Belongs to the LOG family.</text>
</comment>
<dbReference type="PANTHER" id="PTHR31223:SF70">
    <property type="entry name" value="LOG FAMILY PROTEIN YJL055W"/>
    <property type="match status" value="1"/>
</dbReference>
<evidence type="ECO:0000256" key="1">
    <source>
        <dbReference type="ARBA" id="ARBA00000274"/>
    </source>
</evidence>
<dbReference type="Gene3D" id="3.40.50.450">
    <property type="match status" value="1"/>
</dbReference>
<keyword evidence="3" id="KW-0203">Cytokinin biosynthesis</keyword>
<evidence type="ECO:0000313" key="4">
    <source>
        <dbReference type="EMBL" id="MBP2293135.1"/>
    </source>
</evidence>
<accession>A0ABS4SKV7</accession>
<sequence length="192" mass="20501">MRICVYAGSNPGANPAYGDAAERFGRLLAERGIGLVYGGGRTGLMGRVADGALAAGGTVTGIIPQFLMDKEVGHLGLQDLRVVGSMHERKALMAELADGFVALPGGIGTLEEIFEVWTWAQLGRHDKPCGLLNAAGFYDGLVGFLDHAAGERFMQAKHRGMLIVEDSAETMLDAIAAYRPPVVEKWLDKSRT</sequence>
<dbReference type="Pfam" id="PF03641">
    <property type="entry name" value="Lysine_decarbox"/>
    <property type="match status" value="1"/>
</dbReference>
<keyword evidence="3" id="KW-0378">Hydrolase</keyword>
<reference evidence="4 5" key="1">
    <citation type="submission" date="2021-03" db="EMBL/GenBank/DDBJ databases">
        <title>Genomic Encyclopedia of Type Strains, Phase III (KMG-III): the genomes of soil and plant-associated and newly described type strains.</title>
        <authorList>
            <person name="Whitman W."/>
        </authorList>
    </citation>
    <scope>NUCLEOTIDE SEQUENCE [LARGE SCALE GENOMIC DNA]</scope>
    <source>
        <strain evidence="4 5">IMMIB AFH-6</strain>
    </source>
</reference>